<evidence type="ECO:0000313" key="2">
    <source>
        <dbReference type="Proteomes" id="UP000246077"/>
    </source>
</evidence>
<protein>
    <submittedName>
        <fullName evidence="1">Uncharacterized protein</fullName>
    </submittedName>
</protein>
<reference evidence="2" key="1">
    <citation type="submission" date="2018-05" db="EMBL/GenBank/DDBJ databases">
        <title>Zavarzinia sp. HR-AS.</title>
        <authorList>
            <person name="Lee Y."/>
            <person name="Jeon C.O."/>
        </authorList>
    </citation>
    <scope>NUCLEOTIDE SEQUENCE [LARGE SCALE GENOMIC DNA]</scope>
    <source>
        <strain evidence="2">DSM 1231</strain>
    </source>
</reference>
<sequence length="272" mass="28663">MGLFRDLLAREGRRPRWLDHTDYCGRLLAAGAIPWDDVSRFIDWHRKAQGLLRPDVAALPLAPLIAAAARRPDLTEAMAARRRPLYPVKALLADEPLRDRVRGLLAALRATYPTLPLALTLPAPRALVAFAAGLAGLAIEPPTAEDADGAALYLADFLRSFGDSGIDALLLEEMPGVAMTAPLLAACRPVINIAGHYRWDVGLRHAGTAPVGPGFDFLIAPGSEAGVPSGLVLPPGYWAGQDEAPEGGAFIFAAIPADAAPEAVLGRLAALG</sequence>
<dbReference type="RefSeq" id="WP_109923308.1">
    <property type="nucleotide sequence ID" value="NZ_QGLF01000008.1"/>
</dbReference>
<dbReference type="Proteomes" id="UP000246077">
    <property type="component" value="Unassembled WGS sequence"/>
</dbReference>
<name>A0A317DUX4_9PROT</name>
<dbReference type="EMBL" id="QGLF01000008">
    <property type="protein sequence ID" value="PWR17780.1"/>
    <property type="molecule type" value="Genomic_DNA"/>
</dbReference>
<gene>
    <name evidence="1" type="ORF">DKG75_21795</name>
</gene>
<dbReference type="AlphaFoldDB" id="A0A317DUX4"/>
<comment type="caution">
    <text evidence="1">The sequence shown here is derived from an EMBL/GenBank/DDBJ whole genome shotgun (WGS) entry which is preliminary data.</text>
</comment>
<evidence type="ECO:0000313" key="1">
    <source>
        <dbReference type="EMBL" id="PWR17780.1"/>
    </source>
</evidence>
<accession>A0A317DUX4</accession>
<organism evidence="1 2">
    <name type="scientific">Zavarzinia compransoris</name>
    <dbReference type="NCBI Taxonomy" id="1264899"/>
    <lineage>
        <taxon>Bacteria</taxon>
        <taxon>Pseudomonadati</taxon>
        <taxon>Pseudomonadota</taxon>
        <taxon>Alphaproteobacteria</taxon>
        <taxon>Rhodospirillales</taxon>
        <taxon>Zavarziniaceae</taxon>
        <taxon>Zavarzinia</taxon>
    </lineage>
</organism>
<keyword evidence="2" id="KW-1185">Reference proteome</keyword>
<proteinExistence type="predicted"/>
<dbReference type="OrthoDB" id="9130284at2"/>